<dbReference type="SMART" id="SM00829">
    <property type="entry name" value="PKS_ER"/>
    <property type="match status" value="1"/>
</dbReference>
<keyword evidence="6" id="KW-0520">NAD</keyword>
<evidence type="ECO:0000256" key="3">
    <source>
        <dbReference type="ARBA" id="ARBA00022723"/>
    </source>
</evidence>
<keyword evidence="4 7" id="KW-0862">Zinc</keyword>
<sequence length="382" mass="38185">MTATFETRAAVLWRLGDEPPYAGGDALTVESLTLAAPGAGELLVRIEAAGLCHSDLSVINGSRPRPTPMVLGHEAAGVVEEVGPGVIDVAPGDHVVMTFVPSCGHCTECAAGRPAMCSVGAAANGSGTLVAGGTRFGRGPEAFAHHLGVSAFAERTVVSRGSVVVVPDSVPFDVAAMLGCAVLTGFGAAVNTAGVRPGESVVVFGLGGVGLSAVMAAALAGAYPVVAVDTVADKLDLAAALGATSVVDAGADDVVAAVRDATGGGADHALECVGSARVLETAFAVTARGGTTVAVGLPDPSHRAELPAVQLTGEGRVLRGSYMGSAAPARDIPRLIRLWEAGRLPVERLRTGDIGFDGLAGAFDELATGRAVRQLLHPVTVP</sequence>
<dbReference type="Gene3D" id="3.90.180.10">
    <property type="entry name" value="Medium-chain alcohol dehydrogenases, catalytic domain"/>
    <property type="match status" value="1"/>
</dbReference>
<dbReference type="PANTHER" id="PTHR43880">
    <property type="entry name" value="ALCOHOL DEHYDROGENASE"/>
    <property type="match status" value="1"/>
</dbReference>
<dbReference type="OrthoDB" id="334894at2"/>
<dbReference type="GO" id="GO:0008270">
    <property type="term" value="F:zinc ion binding"/>
    <property type="evidence" value="ECO:0007669"/>
    <property type="project" value="InterPro"/>
</dbReference>
<comment type="cofactor">
    <cofactor evidence="1 7">
        <name>Zn(2+)</name>
        <dbReference type="ChEBI" id="CHEBI:29105"/>
    </cofactor>
</comment>
<comment type="caution">
    <text evidence="9">The sequence shown here is derived from an EMBL/GenBank/DDBJ whole genome shotgun (WGS) entry which is preliminary data.</text>
</comment>
<dbReference type="PANTHER" id="PTHR43880:SF12">
    <property type="entry name" value="ALCOHOL DEHYDROGENASE CLASS-3"/>
    <property type="match status" value="1"/>
</dbReference>
<dbReference type="FunFam" id="3.40.50.720:FF:000003">
    <property type="entry name" value="S-(hydroxymethyl)glutathione dehydrogenase"/>
    <property type="match status" value="1"/>
</dbReference>
<dbReference type="Pfam" id="PF00107">
    <property type="entry name" value="ADH_zinc_N"/>
    <property type="match status" value="1"/>
</dbReference>
<dbReference type="RefSeq" id="WP_131901820.1">
    <property type="nucleotide sequence ID" value="NZ_SMKZ01000084.1"/>
</dbReference>
<dbReference type="InterPro" id="IPR002328">
    <property type="entry name" value="ADH_Zn_CS"/>
</dbReference>
<evidence type="ECO:0000256" key="5">
    <source>
        <dbReference type="ARBA" id="ARBA00023002"/>
    </source>
</evidence>
<dbReference type="InterPro" id="IPR036291">
    <property type="entry name" value="NAD(P)-bd_dom_sf"/>
</dbReference>
<dbReference type="Proteomes" id="UP000294739">
    <property type="component" value="Unassembled WGS sequence"/>
</dbReference>
<dbReference type="FunCoup" id="A0A4R5CGB1">
    <property type="interactions" value="41"/>
</dbReference>
<dbReference type="Gene3D" id="3.40.50.720">
    <property type="entry name" value="NAD(P)-binding Rossmann-like Domain"/>
    <property type="match status" value="1"/>
</dbReference>
<dbReference type="SUPFAM" id="SSF50129">
    <property type="entry name" value="GroES-like"/>
    <property type="match status" value="1"/>
</dbReference>
<reference evidence="9 10" key="1">
    <citation type="submission" date="2019-03" db="EMBL/GenBank/DDBJ databases">
        <title>Draft genome sequences of novel Actinobacteria.</title>
        <authorList>
            <person name="Sahin N."/>
            <person name="Ay H."/>
            <person name="Saygin H."/>
        </authorList>
    </citation>
    <scope>NUCLEOTIDE SEQUENCE [LARGE SCALE GENOMIC DNA]</scope>
    <source>
        <strain evidence="9 10">5K138</strain>
    </source>
</reference>
<feature type="domain" description="Enoyl reductase (ER)" evidence="8">
    <location>
        <begin position="23"/>
        <end position="376"/>
    </location>
</feature>
<accession>A0A4R5CGB1</accession>
<evidence type="ECO:0000256" key="6">
    <source>
        <dbReference type="ARBA" id="ARBA00023027"/>
    </source>
</evidence>
<evidence type="ECO:0000256" key="1">
    <source>
        <dbReference type="ARBA" id="ARBA00001947"/>
    </source>
</evidence>
<protein>
    <submittedName>
        <fullName evidence="9">Alcohol dehydrogenase</fullName>
    </submittedName>
</protein>
<keyword evidence="3 7" id="KW-0479">Metal-binding</keyword>
<dbReference type="InterPro" id="IPR020843">
    <property type="entry name" value="ER"/>
</dbReference>
<dbReference type="InParanoid" id="A0A4R5CGB1"/>
<evidence type="ECO:0000256" key="4">
    <source>
        <dbReference type="ARBA" id="ARBA00022833"/>
    </source>
</evidence>
<comment type="similarity">
    <text evidence="2 7">Belongs to the zinc-containing alcohol dehydrogenase family.</text>
</comment>
<evidence type="ECO:0000256" key="7">
    <source>
        <dbReference type="RuleBase" id="RU361277"/>
    </source>
</evidence>
<gene>
    <name evidence="9" type="ORF">E1269_30615</name>
</gene>
<dbReference type="GO" id="GO:0005829">
    <property type="term" value="C:cytosol"/>
    <property type="evidence" value="ECO:0007669"/>
    <property type="project" value="TreeGrafter"/>
</dbReference>
<dbReference type="InterPro" id="IPR011032">
    <property type="entry name" value="GroES-like_sf"/>
</dbReference>
<keyword evidence="10" id="KW-1185">Reference proteome</keyword>
<evidence type="ECO:0000259" key="8">
    <source>
        <dbReference type="SMART" id="SM00829"/>
    </source>
</evidence>
<evidence type="ECO:0000313" key="9">
    <source>
        <dbReference type="EMBL" id="TDD96292.1"/>
    </source>
</evidence>
<dbReference type="PROSITE" id="PS00059">
    <property type="entry name" value="ADH_ZINC"/>
    <property type="match status" value="1"/>
</dbReference>
<name>A0A4R5CGB1_9ACTN</name>
<dbReference type="InterPro" id="IPR013154">
    <property type="entry name" value="ADH-like_N"/>
</dbReference>
<evidence type="ECO:0000313" key="10">
    <source>
        <dbReference type="Proteomes" id="UP000294739"/>
    </source>
</evidence>
<dbReference type="Pfam" id="PF08240">
    <property type="entry name" value="ADH_N"/>
    <property type="match status" value="1"/>
</dbReference>
<dbReference type="AlphaFoldDB" id="A0A4R5CGB1"/>
<dbReference type="GO" id="GO:0051903">
    <property type="term" value="F:S-(hydroxymethyl)glutathione dehydrogenase [NAD(P)+] activity"/>
    <property type="evidence" value="ECO:0007669"/>
    <property type="project" value="TreeGrafter"/>
</dbReference>
<dbReference type="SUPFAM" id="SSF51735">
    <property type="entry name" value="NAD(P)-binding Rossmann-fold domains"/>
    <property type="match status" value="1"/>
</dbReference>
<dbReference type="EMBL" id="SMKZ01000084">
    <property type="protein sequence ID" value="TDD96292.1"/>
    <property type="molecule type" value="Genomic_DNA"/>
</dbReference>
<keyword evidence="5" id="KW-0560">Oxidoreductase</keyword>
<dbReference type="GO" id="GO:0046294">
    <property type="term" value="P:formaldehyde catabolic process"/>
    <property type="evidence" value="ECO:0007669"/>
    <property type="project" value="TreeGrafter"/>
</dbReference>
<organism evidence="9 10">
    <name type="scientific">Jiangella asiatica</name>
    <dbReference type="NCBI Taxonomy" id="2530372"/>
    <lineage>
        <taxon>Bacteria</taxon>
        <taxon>Bacillati</taxon>
        <taxon>Actinomycetota</taxon>
        <taxon>Actinomycetes</taxon>
        <taxon>Jiangellales</taxon>
        <taxon>Jiangellaceae</taxon>
        <taxon>Jiangella</taxon>
    </lineage>
</organism>
<dbReference type="InterPro" id="IPR013149">
    <property type="entry name" value="ADH-like_C"/>
</dbReference>
<evidence type="ECO:0000256" key="2">
    <source>
        <dbReference type="ARBA" id="ARBA00008072"/>
    </source>
</evidence>
<proteinExistence type="inferred from homology"/>